<feature type="chain" id="PRO_5047544146" evidence="1">
    <location>
        <begin position="21"/>
        <end position="200"/>
    </location>
</feature>
<protein>
    <submittedName>
        <fullName evidence="3">DUF4136 domain-containing protein</fullName>
    </submittedName>
</protein>
<comment type="caution">
    <text evidence="3">The sequence shown here is derived from an EMBL/GenBank/DDBJ whole genome shotgun (WGS) entry which is preliminary data.</text>
</comment>
<sequence length="200" mass="22526">MKKMKTLVLPLLLLTFFASCVSVRVATDYDSKANFTEYKSYAFYKTGIDQAQISDLDKKRILSAIEAEMSRMGYVKSQDPDLLVNIFTKEREQVDIYNNNFGWGWGGWGWGGFGWGGWGWGGFGWGPGWGGAWGPNVSTRTEGSLFIDLIDNRNKGLVWQGRGVGNLNNTKNIEKKEERIREFVSEIMSAYPPNQVVAVN</sequence>
<accession>A0ABX1GPC7</accession>
<reference evidence="3 4" key="1">
    <citation type="submission" date="2020-04" db="EMBL/GenBank/DDBJ databases">
        <authorList>
            <person name="Yoon J."/>
        </authorList>
    </citation>
    <scope>NUCLEOTIDE SEQUENCE [LARGE SCALE GENOMIC DNA]</scope>
    <source>
        <strain evidence="3 4">DJ-13</strain>
    </source>
</reference>
<proteinExistence type="predicted"/>
<evidence type="ECO:0000256" key="1">
    <source>
        <dbReference type="SAM" id="SignalP"/>
    </source>
</evidence>
<dbReference type="PROSITE" id="PS51257">
    <property type="entry name" value="PROKAR_LIPOPROTEIN"/>
    <property type="match status" value="1"/>
</dbReference>
<dbReference type="EMBL" id="JAAWWL010000001">
    <property type="protein sequence ID" value="NKI31786.1"/>
    <property type="molecule type" value="Genomic_DNA"/>
</dbReference>
<evidence type="ECO:0000313" key="3">
    <source>
        <dbReference type="EMBL" id="NKI31786.1"/>
    </source>
</evidence>
<name>A0ABX1GPC7_9FLAO</name>
<dbReference type="Gene3D" id="3.30.160.670">
    <property type="match status" value="1"/>
</dbReference>
<feature type="signal peptide" evidence="1">
    <location>
        <begin position="1"/>
        <end position="20"/>
    </location>
</feature>
<dbReference type="InterPro" id="IPR025411">
    <property type="entry name" value="DUF4136"/>
</dbReference>
<dbReference type="RefSeq" id="WP_168551935.1">
    <property type="nucleotide sequence ID" value="NZ_JAAWWL010000001.1"/>
</dbReference>
<keyword evidence="1" id="KW-0732">Signal</keyword>
<keyword evidence="4" id="KW-1185">Reference proteome</keyword>
<gene>
    <name evidence="3" type="ORF">HCU67_07490</name>
</gene>
<organism evidence="3 4">
    <name type="scientific">Croceivirga thetidis</name>
    <dbReference type="NCBI Taxonomy" id="2721623"/>
    <lineage>
        <taxon>Bacteria</taxon>
        <taxon>Pseudomonadati</taxon>
        <taxon>Bacteroidota</taxon>
        <taxon>Flavobacteriia</taxon>
        <taxon>Flavobacteriales</taxon>
        <taxon>Flavobacteriaceae</taxon>
        <taxon>Croceivirga</taxon>
    </lineage>
</organism>
<dbReference type="Proteomes" id="UP000718451">
    <property type="component" value="Unassembled WGS sequence"/>
</dbReference>
<dbReference type="Pfam" id="PF13590">
    <property type="entry name" value="DUF4136"/>
    <property type="match status" value="1"/>
</dbReference>
<evidence type="ECO:0000259" key="2">
    <source>
        <dbReference type="Pfam" id="PF13590"/>
    </source>
</evidence>
<feature type="domain" description="DUF4136" evidence="2">
    <location>
        <begin position="25"/>
        <end position="193"/>
    </location>
</feature>
<evidence type="ECO:0000313" key="4">
    <source>
        <dbReference type="Proteomes" id="UP000718451"/>
    </source>
</evidence>